<protein>
    <submittedName>
        <fullName evidence="4">RNA-dependent RNA polymerase</fullName>
    </submittedName>
</protein>
<dbReference type="GO" id="GO:0039694">
    <property type="term" value="P:viral RNA genome replication"/>
    <property type="evidence" value="ECO:0007669"/>
    <property type="project" value="InterPro"/>
</dbReference>
<dbReference type="InterPro" id="IPR007099">
    <property type="entry name" value="RNA-dir_pol_NSvirus"/>
</dbReference>
<evidence type="ECO:0000256" key="2">
    <source>
        <dbReference type="SAM" id="MobiDB-lite"/>
    </source>
</evidence>
<feature type="compositionally biased region" description="Acidic residues" evidence="2">
    <location>
        <begin position="4003"/>
        <end position="4020"/>
    </location>
</feature>
<keyword evidence="1" id="KW-0175">Coiled coil</keyword>
<feature type="domain" description="RdRp catalytic" evidence="3">
    <location>
        <begin position="2600"/>
        <end position="2804"/>
    </location>
</feature>
<keyword evidence="4" id="KW-0696">RNA-directed RNA polymerase</keyword>
<accession>A0A1L3KPK8</accession>
<feature type="region of interest" description="Disordered" evidence="2">
    <location>
        <begin position="974"/>
        <end position="994"/>
    </location>
</feature>
<feature type="coiled-coil region" evidence="1">
    <location>
        <begin position="1851"/>
        <end position="1885"/>
    </location>
</feature>
<evidence type="ECO:0000256" key="1">
    <source>
        <dbReference type="SAM" id="Coils"/>
    </source>
</evidence>
<feature type="coiled-coil region" evidence="1">
    <location>
        <begin position="3185"/>
        <end position="3224"/>
    </location>
</feature>
<proteinExistence type="predicted"/>
<dbReference type="EMBL" id="KX884822">
    <property type="protein sequence ID" value="APG79311.1"/>
    <property type="molecule type" value="Genomic_RNA"/>
</dbReference>
<dbReference type="GO" id="GO:0003968">
    <property type="term" value="F:RNA-directed RNA polymerase activity"/>
    <property type="evidence" value="ECO:0007669"/>
    <property type="project" value="UniProtKB-KW"/>
</dbReference>
<feature type="compositionally biased region" description="Acidic residues" evidence="2">
    <location>
        <begin position="4043"/>
        <end position="4060"/>
    </location>
</feature>
<keyword evidence="4" id="KW-0548">Nucleotidyltransferase</keyword>
<evidence type="ECO:0000259" key="3">
    <source>
        <dbReference type="PROSITE" id="PS50525"/>
    </source>
</evidence>
<dbReference type="PROSITE" id="PS50525">
    <property type="entry name" value="RDRP_SSRNA_NEG_SEG"/>
    <property type="match status" value="1"/>
</dbReference>
<sequence>MSEVERKKIIFEGEEDALTISTYIRMDEEIPICVIRIVSETNFSALGKVSISETKRNDLCNWEKDVNVLDMNGALDVSSVYTCLKIARGAQLRKCIDEMLDLHIDSLRKMFLREAHTKGMELIKTKKEIKDAAKVFSENLLVESLDNIDVGIDGDIDQISEHIRCPNVSDEGFIVQIKDREENELKTYVEALCINYTNAKFGLKGNVPYCYTESELKRFDIYKKATSASFIYETDVEMKDGKMVICTKSVPDVNDILNRDLISMSTSFVLNRCKQVCKEIVNNSMKEDVEDIDKMSERQIRKLIQTLSYENCQKLKEGENDGLSIMSYILDEKLKKNNQSIRQLHLQPVMLAFEKSENYSMKKTKRMYSEIKAMLTTTESVSDRTSVEILGRLKGLCCELLMSVLFNVDYYYKDDDKKINNLGRFNDIGAYLKSRTKLDRLLITDIIKDTGDCENSRKRVEKIIENLKEFGSNVEVRLSEGFNLMNSLCFIEVGCKNMCKEKAEQDFATLSNSLKKEACFGSICFSRFSELLKFLNRKDIMKLMDSSIQLMYIGDDGLIENECENFVAMIKAIGELAEKKLSEVMREVWDKDVFDTAKDILGFTKVSRTTFLNCPYVSQNVRDNVIKGQNEMITSDLEMDCVKQKRLIEEEKRSRKTGSGRTPDDIENIVIRTSKAVVEEILREQNDQGESDWKCSKKCERSINELLRQCTLGSEYYVEFLRSEGLGGKNSYFEKKEGRHNEDSILVIAGLSDKYKEEGLNERDVRVKNFKRLGDIDVEGLCVMKRDEPDVEEKETDKNVLLALYGDRGRSTYTRTNCSFTIANMVVYDLCSIGKEEEKKEILCSSFLRRKRLNMRDVYRNIVNVCETIVVNSYRHNEKMIKLTRREIYNTAMFCKGTYDCRQLTEVVKMDVVRKERCEYYVAAFWICCSMIKQIYQEEGGEKRSMITSESMENKKLLEDSMFLSEEFQTDIKRKEEKNQGQPRNNGDKESIVEERKERELVSKLFNNSGWIVGEEDSASARMMSESVLKNNRRSFIQVMRVRQEKVESVLGRIKSCLTGSLDFELNLFRKSNEGKCSLGILKRIFYRLCNIVFFEVDNVDGEVKVDELEPCWMDEMSNWFFICGLNFENIDNWHFDYANIEESAIQILCKTVCLPKSIYEISDCLKDTGNKILSEKVLECEMPNSRNRYIITETEKVSEDHCRRLLISKIDYDEKIQVLMHGKESVLKEKKEKNSKVIDLFEIKLDDFDGDIDLFGDLEEEESVANALGLDSSQIGRLVVKNYQSLRSMLNKQAGYKRSCFERAIARALVRCRSMSSRVKGCLSRYLRGYNCTIVTKNLGRKTKTYEFCLYDDRGGVVGPVIINEQKLNFLLSAPSVLTACYSGNIDNCVLSQEEYIKQINSETETERQSVKKGVKKILELVQKMNLLLCFVDGFTVCCFINTILFSKKIIQYSKLRSIEDFCHNKIRNNLQDLKNKESAYFKKLEFLFNWLTSDVETVEDDSCRLNEGVRTLREMRGEEKDSIDMNLFLIAVKIMCAVYRGTEDLKKMGFGEQKIFNTLFLDVVFKCMKENNNDTNEQMQKTRFLIMHKLGHAGAYRDFGKKLFTEGRKSSVTMTRLLQLWSSMYGAISNKESYLCTQSDLAHTNNMKHLITEMYYNQYFCKMLLSSTESIKEVTLKVFERVVDWKLEIRKMKCEGGENCYCDKKDEVSMRKKMIMNCLMCLDIYGDVSMKDEMKFCLLKQNKYASCSPKMSKLLFEHYAETKEEQIRSDLKKSRSIEENDLISMSKSTGMVEKIEKSVDLNEFYKSAYWSRLCSLRSVVADKKMFEQEKSEGDNLRDIKQNIERLLKYSNSKAEKEILENEMKLAESKKKRVLEELENMLEGDEIFERCMIGSLSRDLFKLRRDLRKGEKRENSRNNNVLSSVLSRCSGLRARFFKNSTCTRDNLKREEKEEGKSIIEKLKGINDIINFYVKNIKESGLKDNVREDFIYNTEKDDKVKRVFPDDCCDMTSDDVLKIIGLTTKRDDNVRIETKSRAYHRKLGKDVNLGFEDEFKRSILRLFFSIEAFEIGMMRAILKRDSLIRCKKFVSQEERCKWDPKSDENEFDENDLKFVMLGYNSMTKFISLLEEFRCDDQICFTDVCEEFDVCLCSKEYSQNDGWPIFPDVVNKKIIISTKRRDLDFLDEKEQENLANLVCSFINQSSNEVRIFESRVGSDENRARDMEVIIREIKKKCPGSKLSVSFKVENKDKIRSIAEILKKTITMEEKLDLDYMKENLENIRQKLEEGLRVCFDEVFYNVKLTDNLKVMFDRVTTVENKMETLSKDQREKVTKNILKSKLLEDDVSDMLVNELVKEQRLIVKDLIELIRRNKRNSDLVLFFGSLFCVRGILKIQKLESSIVPFCLDIDYGAKTFFSSNEMVKGFNILCIMSRSTESDMHSYLFPDSIKVTVGKDKFIDFTKTLLKKNFLYNFYELQTTDDNRIKEGVKRRLNYKTSNAKKNKGAFLIAERVYNWRQNELVYNLAVELLSNESNVVRHQTTIAPKNQLGAARDLKVQTLDSCIIQSTIEMVSSNVYKSMKRNTITDKFCKSKFLTMVEKTQRDVGEEREHYFMSKDGESWGPKMKGGHIIKGLATILRKIGYDELAELCDMISEVWDNRETEISGAVIEGYMRSMINKRVTLESGIDTIVNELFDEGDNLNRELLRHLYKGKKTMTLPIHMGQGLLQSTSTGIQALISNFLERCHSKINDECSSAEMIAGSDDSALTVTFKKGSSIKKWVDIVQVVSSSLNVNDSCKSSISKKVLEFHSVFVSDGEQTPAKEKFNSSILFVGKDSSIKGFFESSYNLTRQLISNSGDLSDVYSVMVGRVSSILGTLNSKQKKLMMECLSGPLSWGGLPPFEVINYAVMRKEDFTLDTRVMLCLNKIDRGRGLSRVEKSVLVNMFLEKKREFETGSVFVNDIGASVDKQLDKVSQMEPAVNVGDDVRNFIELAMSQNKVSDKKIDVLRMKQVLWSMKNSGSLRNEDNLNVLHIFHRNCSENCVLIENLPSTISSIIQKSKQPDLLEKKVIRNNVCSIEDMLRAYNSFFFENQHEIIDYARRQKLSFRPHCRRLSKVLNATLTGENNTFGKVMHKIVLFDRRGVNIINSALNTILWKVDKDTLRELGVKRIDEMEIADDYLRLSMMSEEHLNDAVDAVRELKNVEREKIRENIDRVMSLIERVESKPTSFTLYTGIDSKGYHKSGQAFYQTSSVKGKHLELVDDSLPEFIGNSARGIAKECLGFLCSIIQNATDCKRMIRAVYGQRLTEEEERELECKESIIGCLRFSKIQKDIEFLELHKQVIETELDESYSQGSDIISRDIYFYSNDEKTILDFILNGGAKLRFYILENGCFMTGCRVSSEDLKSVVVKSFEVISRVASPDEIRQRIRRLRMLECSQDVPKVNMISSGACYYSREGIPFFEIAEETEAYNSDVSSRRLIKNSIEKKKYGFILTKESIIMKSQLEEKDEMMNNVERINIEKTQRSKRGVELLTTPIRANSTRFYYTGSKVFSEAVVRLCVKVISQDETIIIRLRKNYGESFLSHIDFISNGTQGKVSGEVDTVKLKLRDAIVGDKYVQSRYGIDVKAEWEKDDLEIVYSSRRKEEEIRETLKIERFEKSVEILLVKMIRDIKIVEVLKETYNNLDMDRVLSTIDTRFVSRLEKLRDEGLSKLIAYLFNYYSIEKKVCETVEHTREYLRRCEGLLTENRLLLSYEIQSMVLRSVKGEKKSLDVSVKLKKKIDKQTKRRCSEQKEIGKIWCNLATTIKTEIANSIAEMECVIYQSTFSLDSICKSGDTKRDKANRVLDYSKAEFRKMAGKLDQIIQMFYEVFICTKLSKFEQDERNEIMADCYNRYLEEEKMNCSGIGWVQLGIYPKIEVNKQTDIITFKMCIRTGLKYETNCILRALLNSETLIETMSCVVMFSRTIREAKRVIKATNKARGFAGTSKIEERRDLKGEASRQEGTAEDWFNDLLGGDEENDVDEKPLTGTDSSRDETGSTIESDASFDDDTDDFDEFSDDDWEEREQDIANLIGNYEGED</sequence>
<name>A0A1L3KPK8_9VIRU</name>
<evidence type="ECO:0000313" key="4">
    <source>
        <dbReference type="EMBL" id="APG79311.1"/>
    </source>
</evidence>
<feature type="region of interest" description="Disordered" evidence="2">
    <location>
        <begin position="3991"/>
        <end position="4060"/>
    </location>
</feature>
<organism evidence="4">
    <name type="scientific">Shahe bunya-like virus 2</name>
    <dbReference type="NCBI Taxonomy" id="1923411"/>
    <lineage>
        <taxon>Viruses</taxon>
        <taxon>Riboviria</taxon>
    </lineage>
</organism>
<reference evidence="4" key="1">
    <citation type="journal article" date="2016" name="Nature">
        <title>Redefining the invertebrate RNA virosphere.</title>
        <authorList>
            <person name="Shi M."/>
            <person name="Lin X.D."/>
            <person name="Tian J.H."/>
            <person name="Chen L.J."/>
            <person name="Chen X."/>
            <person name="Li C.X."/>
            <person name="Qin X.C."/>
            <person name="Li J."/>
            <person name="Cao J.P."/>
            <person name="Eden J.S."/>
            <person name="Buchmann J."/>
            <person name="Wang W."/>
            <person name="Xu J."/>
            <person name="Holmes E.C."/>
            <person name="Zhang Y.Z."/>
        </authorList>
    </citation>
    <scope>NUCLEOTIDE SEQUENCE</scope>
    <source>
        <strain evidence="4">SHWC0209c12742</strain>
    </source>
</reference>
<keyword evidence="4" id="KW-0808">Transferase</keyword>